<protein>
    <submittedName>
        <fullName evidence="2">Uncharacterized protein</fullName>
    </submittedName>
</protein>
<organism evidence="2 3">
    <name type="scientific">Ustilago trichophora</name>
    <dbReference type="NCBI Taxonomy" id="86804"/>
    <lineage>
        <taxon>Eukaryota</taxon>
        <taxon>Fungi</taxon>
        <taxon>Dikarya</taxon>
        <taxon>Basidiomycota</taxon>
        <taxon>Ustilaginomycotina</taxon>
        <taxon>Ustilaginomycetes</taxon>
        <taxon>Ustilaginales</taxon>
        <taxon>Ustilaginaceae</taxon>
        <taxon>Ustilago</taxon>
    </lineage>
</organism>
<reference evidence="2 3" key="1">
    <citation type="submission" date="2018-03" db="EMBL/GenBank/DDBJ databases">
        <authorList>
            <person name="Guldener U."/>
        </authorList>
    </citation>
    <scope>NUCLEOTIDE SEQUENCE [LARGE SCALE GENOMIC DNA]</scope>
    <source>
        <strain evidence="2 3">NBRC100155</strain>
    </source>
</reference>
<feature type="compositionally biased region" description="Polar residues" evidence="1">
    <location>
        <begin position="87"/>
        <end position="111"/>
    </location>
</feature>
<evidence type="ECO:0000313" key="2">
    <source>
        <dbReference type="EMBL" id="SPO24241.1"/>
    </source>
</evidence>
<dbReference type="EMBL" id="OOIN01000007">
    <property type="protein sequence ID" value="SPO24241.1"/>
    <property type="molecule type" value="Genomic_DNA"/>
</dbReference>
<name>A0A5C3E467_9BASI</name>
<keyword evidence="3" id="KW-1185">Reference proteome</keyword>
<sequence>MHTSRSHGALVWRKHHPRSRLQKMLGPRLQLDMLAGKHAGFNKPKCKDGKRVNVDSRKPRPCQQDEVSPFGWTTVRPAKPHHVPNVPGNNSIGWSGRNYKSSPSAARSTDCPTGAKP</sequence>
<accession>A0A5C3E467</accession>
<dbReference type="Proteomes" id="UP000324022">
    <property type="component" value="Unassembled WGS sequence"/>
</dbReference>
<evidence type="ECO:0000256" key="1">
    <source>
        <dbReference type="SAM" id="MobiDB-lite"/>
    </source>
</evidence>
<dbReference type="AlphaFoldDB" id="A0A5C3E467"/>
<feature type="compositionally biased region" description="Basic and acidic residues" evidence="1">
    <location>
        <begin position="45"/>
        <end position="58"/>
    </location>
</feature>
<feature type="region of interest" description="Disordered" evidence="1">
    <location>
        <begin position="39"/>
        <end position="117"/>
    </location>
</feature>
<evidence type="ECO:0000313" key="3">
    <source>
        <dbReference type="Proteomes" id="UP000324022"/>
    </source>
</evidence>
<proteinExistence type="predicted"/>
<gene>
    <name evidence="2" type="ORF">UTRI_03509</name>
</gene>